<dbReference type="Proteomes" id="UP000886800">
    <property type="component" value="Unassembled WGS sequence"/>
</dbReference>
<dbReference type="GO" id="GO:0005737">
    <property type="term" value="C:cytoplasm"/>
    <property type="evidence" value="ECO:0007669"/>
    <property type="project" value="UniProtKB-SubCell"/>
</dbReference>
<evidence type="ECO:0000256" key="7">
    <source>
        <dbReference type="ARBA" id="ARBA00023239"/>
    </source>
</evidence>
<keyword evidence="3 10" id="KW-0028">Amino-acid biosynthesis</keyword>
<dbReference type="PROSITE" id="PS51273">
    <property type="entry name" value="GATASE_TYPE_1"/>
    <property type="match status" value="1"/>
</dbReference>
<evidence type="ECO:0000256" key="9">
    <source>
        <dbReference type="ARBA" id="ARBA00049534"/>
    </source>
</evidence>
<dbReference type="AlphaFoldDB" id="A0A9D1WPL2"/>
<evidence type="ECO:0000259" key="12">
    <source>
        <dbReference type="Pfam" id="PF00117"/>
    </source>
</evidence>
<dbReference type="EMBL" id="DXES01000027">
    <property type="protein sequence ID" value="HIX64868.1"/>
    <property type="molecule type" value="Genomic_DNA"/>
</dbReference>
<dbReference type="InterPro" id="IPR010139">
    <property type="entry name" value="Imidazole-glycPsynth_HisH"/>
</dbReference>
<dbReference type="PANTHER" id="PTHR42701:SF1">
    <property type="entry name" value="IMIDAZOLE GLYCEROL PHOSPHATE SYNTHASE SUBUNIT HISH"/>
    <property type="match status" value="1"/>
</dbReference>
<dbReference type="CDD" id="cd01748">
    <property type="entry name" value="GATase1_IGP_Synthase"/>
    <property type="match status" value="1"/>
</dbReference>
<evidence type="ECO:0000256" key="2">
    <source>
        <dbReference type="ARBA" id="ARBA00011152"/>
    </source>
</evidence>
<dbReference type="EC" id="4.3.2.10" evidence="10"/>
<evidence type="ECO:0000256" key="10">
    <source>
        <dbReference type="HAMAP-Rule" id="MF_00278"/>
    </source>
</evidence>
<dbReference type="EC" id="3.5.1.2" evidence="10"/>
<evidence type="ECO:0000256" key="11">
    <source>
        <dbReference type="PIRSR" id="PIRSR000495-1"/>
    </source>
</evidence>
<reference evidence="13" key="1">
    <citation type="journal article" date="2021" name="PeerJ">
        <title>Extensive microbial diversity within the chicken gut microbiome revealed by metagenomics and culture.</title>
        <authorList>
            <person name="Gilroy R."/>
            <person name="Ravi A."/>
            <person name="Getino M."/>
            <person name="Pursley I."/>
            <person name="Horton D.L."/>
            <person name="Alikhan N.F."/>
            <person name="Baker D."/>
            <person name="Gharbi K."/>
            <person name="Hall N."/>
            <person name="Watson M."/>
            <person name="Adriaenssens E.M."/>
            <person name="Foster-Nyarko E."/>
            <person name="Jarju S."/>
            <person name="Secka A."/>
            <person name="Antonio M."/>
            <person name="Oren A."/>
            <person name="Chaudhuri R.R."/>
            <person name="La Ragione R."/>
            <person name="Hildebrand F."/>
            <person name="Pallen M.J."/>
        </authorList>
    </citation>
    <scope>NUCLEOTIDE SEQUENCE</scope>
    <source>
        <strain evidence="13">CHK188-5543</strain>
    </source>
</reference>
<keyword evidence="6 10" id="KW-0368">Histidine biosynthesis</keyword>
<comment type="catalytic activity">
    <reaction evidence="9 10">
        <text>L-glutamine + H2O = L-glutamate + NH4(+)</text>
        <dbReference type="Rhea" id="RHEA:15889"/>
        <dbReference type="ChEBI" id="CHEBI:15377"/>
        <dbReference type="ChEBI" id="CHEBI:28938"/>
        <dbReference type="ChEBI" id="CHEBI:29985"/>
        <dbReference type="ChEBI" id="CHEBI:58359"/>
        <dbReference type="EC" id="3.5.1.2"/>
    </reaction>
</comment>
<evidence type="ECO:0000256" key="3">
    <source>
        <dbReference type="ARBA" id="ARBA00022605"/>
    </source>
</evidence>
<name>A0A9D1WPL2_9FIRM</name>
<feature type="active site" description="Nucleophile" evidence="10 11">
    <location>
        <position position="78"/>
    </location>
</feature>
<evidence type="ECO:0000256" key="6">
    <source>
        <dbReference type="ARBA" id="ARBA00023102"/>
    </source>
</evidence>
<evidence type="ECO:0000256" key="5">
    <source>
        <dbReference type="ARBA" id="ARBA00022962"/>
    </source>
</evidence>
<comment type="subcellular location">
    <subcellularLocation>
        <location evidence="10">Cytoplasm</location>
    </subcellularLocation>
</comment>
<evidence type="ECO:0000256" key="4">
    <source>
        <dbReference type="ARBA" id="ARBA00022801"/>
    </source>
</evidence>
<dbReference type="NCBIfam" id="TIGR01855">
    <property type="entry name" value="IMP_synth_hisH"/>
    <property type="match status" value="1"/>
</dbReference>
<gene>
    <name evidence="10 13" type="primary">hisH</name>
    <name evidence="13" type="ORF">H9736_01320</name>
</gene>
<evidence type="ECO:0000313" key="14">
    <source>
        <dbReference type="Proteomes" id="UP000886800"/>
    </source>
</evidence>
<organism evidence="13 14">
    <name type="scientific">Candidatus Anaerotruncus excrementipullorum</name>
    <dbReference type="NCBI Taxonomy" id="2838465"/>
    <lineage>
        <taxon>Bacteria</taxon>
        <taxon>Bacillati</taxon>
        <taxon>Bacillota</taxon>
        <taxon>Clostridia</taxon>
        <taxon>Eubacteriales</taxon>
        <taxon>Oscillospiraceae</taxon>
        <taxon>Anaerotruncus</taxon>
    </lineage>
</organism>
<keyword evidence="5 10" id="KW-0315">Glutamine amidotransferase</keyword>
<comment type="pathway">
    <text evidence="1 10">Amino-acid biosynthesis; L-histidine biosynthesis; L-histidine from 5-phospho-alpha-D-ribose 1-diphosphate: step 5/9.</text>
</comment>
<reference evidence="13" key="2">
    <citation type="submission" date="2021-04" db="EMBL/GenBank/DDBJ databases">
        <authorList>
            <person name="Gilroy R."/>
        </authorList>
    </citation>
    <scope>NUCLEOTIDE SEQUENCE</scope>
    <source>
        <strain evidence="13">CHK188-5543</strain>
    </source>
</reference>
<keyword evidence="4 10" id="KW-0378">Hydrolase</keyword>
<evidence type="ECO:0000256" key="8">
    <source>
        <dbReference type="ARBA" id="ARBA00047838"/>
    </source>
</evidence>
<sequence length="202" mass="22341">MLAIVDYGAGNLFSVQNALTYLNETFCTTRDPAVLQCCDGILLPGVGAFPDAMQRLQETGLIPVLQQQAQQKPLLGICLGMQILFERGYEFQETAGLGLLPGEVRRIQAPGLKIPHMGWNELEILHPCPLTEGLHPGDYVYFVHSYRAHTPEAQISCAVQYGEQIPALVWRGNVYGAQFHPEKSGEVGLTILRNLARLVNRQ</sequence>
<dbReference type="GO" id="GO:0000107">
    <property type="term" value="F:imidazoleglycerol-phosphate synthase activity"/>
    <property type="evidence" value="ECO:0007669"/>
    <property type="project" value="UniProtKB-UniRule"/>
</dbReference>
<dbReference type="PANTHER" id="PTHR42701">
    <property type="entry name" value="IMIDAZOLE GLYCEROL PHOSPHATE SYNTHASE SUBUNIT HISH"/>
    <property type="match status" value="1"/>
</dbReference>
<dbReference type="HAMAP" id="MF_00278">
    <property type="entry name" value="HisH"/>
    <property type="match status" value="1"/>
</dbReference>
<feature type="active site" evidence="10 11">
    <location>
        <position position="182"/>
    </location>
</feature>
<accession>A0A9D1WPL2</accession>
<evidence type="ECO:0000313" key="13">
    <source>
        <dbReference type="EMBL" id="HIX64868.1"/>
    </source>
</evidence>
<comment type="function">
    <text evidence="10">IGPS catalyzes the conversion of PRFAR and glutamine to IGP, AICAR and glutamate. The HisH subunit catalyzes the hydrolysis of glutamine to glutamate and ammonia as part of the synthesis of IGP and AICAR. The resulting ammonia molecule is channeled to the active site of HisF.</text>
</comment>
<keyword evidence="7 10" id="KW-0456">Lyase</keyword>
<comment type="caution">
    <text evidence="13">The sequence shown here is derived from an EMBL/GenBank/DDBJ whole genome shotgun (WGS) entry which is preliminary data.</text>
</comment>
<dbReference type="Gene3D" id="3.40.50.880">
    <property type="match status" value="1"/>
</dbReference>
<evidence type="ECO:0000256" key="1">
    <source>
        <dbReference type="ARBA" id="ARBA00005091"/>
    </source>
</evidence>
<dbReference type="Pfam" id="PF00117">
    <property type="entry name" value="GATase"/>
    <property type="match status" value="1"/>
</dbReference>
<dbReference type="InterPro" id="IPR017926">
    <property type="entry name" value="GATASE"/>
</dbReference>
<dbReference type="SUPFAM" id="SSF52317">
    <property type="entry name" value="Class I glutamine amidotransferase-like"/>
    <property type="match status" value="1"/>
</dbReference>
<protein>
    <recommendedName>
        <fullName evidence="10">Imidazole glycerol phosphate synthase subunit HisH</fullName>
        <ecNumber evidence="10">4.3.2.10</ecNumber>
    </recommendedName>
    <alternativeName>
        <fullName evidence="10">IGP synthase glutaminase subunit</fullName>
        <ecNumber evidence="10">3.5.1.2</ecNumber>
    </alternativeName>
    <alternativeName>
        <fullName evidence="10">IGP synthase subunit HisH</fullName>
    </alternativeName>
    <alternativeName>
        <fullName evidence="10">ImGP synthase subunit HisH</fullName>
        <shortName evidence="10">IGPS subunit HisH</shortName>
    </alternativeName>
</protein>
<dbReference type="GO" id="GO:0004359">
    <property type="term" value="F:glutaminase activity"/>
    <property type="evidence" value="ECO:0007669"/>
    <property type="project" value="UniProtKB-EC"/>
</dbReference>
<feature type="domain" description="Glutamine amidotransferase" evidence="12">
    <location>
        <begin position="36"/>
        <end position="193"/>
    </location>
</feature>
<dbReference type="GO" id="GO:0016829">
    <property type="term" value="F:lyase activity"/>
    <property type="evidence" value="ECO:0007669"/>
    <property type="project" value="UniProtKB-KW"/>
</dbReference>
<comment type="catalytic activity">
    <reaction evidence="8 10">
        <text>5-[(5-phospho-1-deoxy-D-ribulos-1-ylimino)methylamino]-1-(5-phospho-beta-D-ribosyl)imidazole-4-carboxamide + L-glutamine = D-erythro-1-(imidazol-4-yl)glycerol 3-phosphate + 5-amino-1-(5-phospho-beta-D-ribosyl)imidazole-4-carboxamide + L-glutamate + H(+)</text>
        <dbReference type="Rhea" id="RHEA:24793"/>
        <dbReference type="ChEBI" id="CHEBI:15378"/>
        <dbReference type="ChEBI" id="CHEBI:29985"/>
        <dbReference type="ChEBI" id="CHEBI:58278"/>
        <dbReference type="ChEBI" id="CHEBI:58359"/>
        <dbReference type="ChEBI" id="CHEBI:58475"/>
        <dbReference type="ChEBI" id="CHEBI:58525"/>
        <dbReference type="EC" id="4.3.2.10"/>
    </reaction>
</comment>
<dbReference type="GO" id="GO:0000105">
    <property type="term" value="P:L-histidine biosynthetic process"/>
    <property type="evidence" value="ECO:0007669"/>
    <property type="project" value="UniProtKB-UniRule"/>
</dbReference>
<keyword evidence="10" id="KW-0963">Cytoplasm</keyword>
<comment type="subunit">
    <text evidence="2 10">Heterodimer of HisH and HisF.</text>
</comment>
<proteinExistence type="inferred from homology"/>
<dbReference type="InterPro" id="IPR029062">
    <property type="entry name" value="Class_I_gatase-like"/>
</dbReference>
<dbReference type="PIRSF" id="PIRSF000495">
    <property type="entry name" value="Amidotransf_hisH"/>
    <property type="match status" value="1"/>
</dbReference>
<feature type="active site" evidence="10 11">
    <location>
        <position position="180"/>
    </location>
</feature>